<dbReference type="RefSeq" id="WP_119085035.1">
    <property type="nucleotide sequence ID" value="NZ_QXIY01000003.1"/>
</dbReference>
<protein>
    <submittedName>
        <fullName evidence="4">TetR/AcrR family transcriptional regulator</fullName>
    </submittedName>
</protein>
<dbReference type="GO" id="GO:0000976">
    <property type="term" value="F:transcription cis-regulatory region binding"/>
    <property type="evidence" value="ECO:0007669"/>
    <property type="project" value="TreeGrafter"/>
</dbReference>
<dbReference type="Gene3D" id="1.10.357.10">
    <property type="entry name" value="Tetracycline Repressor, domain 2"/>
    <property type="match status" value="1"/>
</dbReference>
<organism evidence="4 5">
    <name type="scientific">Candidatus Cryosericum septentrionale</name>
    <dbReference type="NCBI Taxonomy" id="2290913"/>
    <lineage>
        <taxon>Bacteria</taxon>
        <taxon>Pseudomonadati</taxon>
        <taxon>Caldisericota/Cryosericota group</taxon>
        <taxon>Candidatus Cryosericota</taxon>
        <taxon>Candidatus Cryosericia</taxon>
        <taxon>Candidatus Cryosericales</taxon>
        <taxon>Candidatus Cryosericaceae</taxon>
        <taxon>Candidatus Cryosericum</taxon>
    </lineage>
</organism>
<dbReference type="AlphaFoldDB" id="A0A398DTQ8"/>
<feature type="DNA-binding region" description="H-T-H motif" evidence="2">
    <location>
        <begin position="35"/>
        <end position="54"/>
    </location>
</feature>
<evidence type="ECO:0000256" key="1">
    <source>
        <dbReference type="ARBA" id="ARBA00023125"/>
    </source>
</evidence>
<dbReference type="Gene3D" id="1.10.10.60">
    <property type="entry name" value="Homeodomain-like"/>
    <property type="match status" value="1"/>
</dbReference>
<evidence type="ECO:0000313" key="5">
    <source>
        <dbReference type="Proteomes" id="UP000266113"/>
    </source>
</evidence>
<keyword evidence="1 2" id="KW-0238">DNA-binding</keyword>
<dbReference type="SUPFAM" id="SSF48498">
    <property type="entry name" value="Tetracyclin repressor-like, C-terminal domain"/>
    <property type="match status" value="1"/>
</dbReference>
<evidence type="ECO:0000256" key="2">
    <source>
        <dbReference type="PROSITE-ProRule" id="PRU00335"/>
    </source>
</evidence>
<evidence type="ECO:0000259" key="3">
    <source>
        <dbReference type="PROSITE" id="PS50977"/>
    </source>
</evidence>
<reference evidence="4 5" key="1">
    <citation type="submission" date="2018-09" db="EMBL/GenBank/DDBJ databases">
        <title>Discovery and Ecogenomic Context for Candidatus Cryosericales, a Global Caldiserica Order Active in Thawing Permafrost.</title>
        <authorList>
            <person name="Martinez M.A."/>
            <person name="Woodcroft B.J."/>
            <person name="Ignacio Espinoza J.C."/>
            <person name="Zayed A."/>
            <person name="Singleton C.M."/>
            <person name="Boyd J."/>
            <person name="Li Y.-F."/>
            <person name="Purvine S."/>
            <person name="Maughan H."/>
            <person name="Hodgkins S.B."/>
            <person name="Anderson D."/>
            <person name="Sederholm M."/>
            <person name="Temperton B."/>
            <person name="Saleska S.R."/>
            <person name="Tyson G.W."/>
            <person name="Rich V.I."/>
        </authorList>
    </citation>
    <scope>NUCLEOTIDE SEQUENCE [LARGE SCALE GENOMIC DNA]</scope>
    <source>
        <strain evidence="4 5">SMC1</strain>
    </source>
</reference>
<dbReference type="EMBL" id="QXIY01000003">
    <property type="protein sequence ID" value="RIE17463.1"/>
    <property type="molecule type" value="Genomic_DNA"/>
</dbReference>
<name>A0A398DTQ8_9BACT</name>
<feature type="domain" description="HTH tetR-type" evidence="3">
    <location>
        <begin position="12"/>
        <end position="72"/>
    </location>
</feature>
<dbReference type="Pfam" id="PF00440">
    <property type="entry name" value="TetR_N"/>
    <property type="match status" value="1"/>
</dbReference>
<gene>
    <name evidence="4" type="ORF">SMC1_01425</name>
</gene>
<evidence type="ECO:0000313" key="4">
    <source>
        <dbReference type="EMBL" id="RIE17463.1"/>
    </source>
</evidence>
<sequence length="213" mass="23671">MQAASPHPSIPDGRRTALVTAAIREFAGNGYLAASTNRIVEAAGVSKGLLFHYFGDKKGLYLYAVQTCITEVMRRFDERLGPASPDLFERLRQYTLTKWSLIEEQLSTFAFLQEAMTDPPAELRDALLASTAEITASTYQRLFQGIDTSAFRPGVTVEQAMHLLSWTFDGLGKQYTTLLRQQPLDLASVRSVMFGEVDTYVALLRHGIETDPS</sequence>
<dbReference type="PANTHER" id="PTHR30055:SF226">
    <property type="entry name" value="HTH-TYPE TRANSCRIPTIONAL REGULATOR PKSA"/>
    <property type="match status" value="1"/>
</dbReference>
<dbReference type="PRINTS" id="PR00455">
    <property type="entry name" value="HTHTETR"/>
</dbReference>
<accession>A0A398DTQ8</accession>
<dbReference type="GO" id="GO:0003700">
    <property type="term" value="F:DNA-binding transcription factor activity"/>
    <property type="evidence" value="ECO:0007669"/>
    <property type="project" value="TreeGrafter"/>
</dbReference>
<dbReference type="PROSITE" id="PS50977">
    <property type="entry name" value="HTH_TETR_2"/>
    <property type="match status" value="1"/>
</dbReference>
<dbReference type="Proteomes" id="UP000266113">
    <property type="component" value="Unassembled WGS sequence"/>
</dbReference>
<dbReference type="PROSITE" id="PS01081">
    <property type="entry name" value="HTH_TETR_1"/>
    <property type="match status" value="1"/>
</dbReference>
<dbReference type="PANTHER" id="PTHR30055">
    <property type="entry name" value="HTH-TYPE TRANSCRIPTIONAL REGULATOR RUTR"/>
    <property type="match status" value="1"/>
</dbReference>
<dbReference type="InterPro" id="IPR001647">
    <property type="entry name" value="HTH_TetR"/>
</dbReference>
<dbReference type="SUPFAM" id="SSF46689">
    <property type="entry name" value="Homeodomain-like"/>
    <property type="match status" value="1"/>
</dbReference>
<dbReference type="InterPro" id="IPR036271">
    <property type="entry name" value="Tet_transcr_reg_TetR-rel_C_sf"/>
</dbReference>
<dbReference type="InterPro" id="IPR023772">
    <property type="entry name" value="DNA-bd_HTH_TetR-type_CS"/>
</dbReference>
<dbReference type="OrthoDB" id="9780939at2"/>
<proteinExistence type="predicted"/>
<keyword evidence="5" id="KW-1185">Reference proteome</keyword>
<dbReference type="InterPro" id="IPR009057">
    <property type="entry name" value="Homeodomain-like_sf"/>
</dbReference>
<dbReference type="InterPro" id="IPR050109">
    <property type="entry name" value="HTH-type_TetR-like_transc_reg"/>
</dbReference>
<comment type="caution">
    <text evidence="4">The sequence shown here is derived from an EMBL/GenBank/DDBJ whole genome shotgun (WGS) entry which is preliminary data.</text>
</comment>